<evidence type="ECO:0000256" key="2">
    <source>
        <dbReference type="SAM" id="SignalP"/>
    </source>
</evidence>
<dbReference type="Proteomes" id="UP000663870">
    <property type="component" value="Unassembled WGS sequence"/>
</dbReference>
<name>A0A813WUX7_9BILA</name>
<accession>A0A813WUX7</accession>
<keyword evidence="6" id="KW-1185">Reference proteome</keyword>
<keyword evidence="2" id="KW-0732">Signal</keyword>
<evidence type="ECO:0000313" key="4">
    <source>
        <dbReference type="EMBL" id="CAF0860849.1"/>
    </source>
</evidence>
<proteinExistence type="predicted"/>
<gene>
    <name evidence="5" type="ORF">JBS370_LOCUS14907</name>
    <name evidence="4" type="ORF">JXQ802_LOCUS7181</name>
    <name evidence="3" type="ORF">ZHD862_LOCUS4125</name>
</gene>
<keyword evidence="1" id="KW-0812">Transmembrane</keyword>
<keyword evidence="1" id="KW-0472">Membrane</keyword>
<protein>
    <submittedName>
        <fullName evidence="4">Uncharacterized protein</fullName>
    </submittedName>
</protein>
<dbReference type="EMBL" id="CAJNOT010000096">
    <property type="protein sequence ID" value="CAF0836036.1"/>
    <property type="molecule type" value="Genomic_DNA"/>
</dbReference>
<reference evidence="4" key="1">
    <citation type="submission" date="2021-02" db="EMBL/GenBank/DDBJ databases">
        <authorList>
            <person name="Nowell W R."/>
        </authorList>
    </citation>
    <scope>NUCLEOTIDE SEQUENCE</scope>
</reference>
<feature type="signal peptide" evidence="2">
    <location>
        <begin position="1"/>
        <end position="23"/>
    </location>
</feature>
<organism evidence="4 6">
    <name type="scientific">Rotaria sordida</name>
    <dbReference type="NCBI Taxonomy" id="392033"/>
    <lineage>
        <taxon>Eukaryota</taxon>
        <taxon>Metazoa</taxon>
        <taxon>Spiralia</taxon>
        <taxon>Gnathifera</taxon>
        <taxon>Rotifera</taxon>
        <taxon>Eurotatoria</taxon>
        <taxon>Bdelloidea</taxon>
        <taxon>Philodinida</taxon>
        <taxon>Philodinidae</taxon>
        <taxon>Rotaria</taxon>
    </lineage>
</organism>
<keyword evidence="1" id="KW-1133">Transmembrane helix</keyword>
<dbReference type="Proteomes" id="UP000663836">
    <property type="component" value="Unassembled WGS sequence"/>
</dbReference>
<evidence type="ECO:0000313" key="5">
    <source>
        <dbReference type="EMBL" id="CAF3793889.1"/>
    </source>
</evidence>
<dbReference type="AlphaFoldDB" id="A0A813WUX7"/>
<evidence type="ECO:0000313" key="6">
    <source>
        <dbReference type="Proteomes" id="UP000663870"/>
    </source>
</evidence>
<evidence type="ECO:0000256" key="1">
    <source>
        <dbReference type="SAM" id="Phobius"/>
    </source>
</evidence>
<sequence>MYKLSPIAIVCFLLLTWNPMIDGLACYTCSSCNDPFNQYYVQIAFINNTGILYCSKRSAAYNTSRSIESTCAEYGTVGNGQWCCQTNLCNKAKRNMLTNTFSFGIGLLMINLYFF</sequence>
<feature type="chain" id="PRO_5036409577" evidence="2">
    <location>
        <begin position="24"/>
        <end position="115"/>
    </location>
</feature>
<feature type="transmembrane region" description="Helical" evidence="1">
    <location>
        <begin position="96"/>
        <end position="114"/>
    </location>
</feature>
<dbReference type="EMBL" id="CAJOBD010001383">
    <property type="protein sequence ID" value="CAF3793889.1"/>
    <property type="molecule type" value="Genomic_DNA"/>
</dbReference>
<dbReference type="Proteomes" id="UP000663864">
    <property type="component" value="Unassembled WGS sequence"/>
</dbReference>
<dbReference type="EMBL" id="CAJNOL010000118">
    <property type="protein sequence ID" value="CAF0860849.1"/>
    <property type="molecule type" value="Genomic_DNA"/>
</dbReference>
<comment type="caution">
    <text evidence="4">The sequence shown here is derived from an EMBL/GenBank/DDBJ whole genome shotgun (WGS) entry which is preliminary data.</text>
</comment>
<evidence type="ECO:0000313" key="3">
    <source>
        <dbReference type="EMBL" id="CAF0836036.1"/>
    </source>
</evidence>